<sequence length="56" mass="6239">MHYISFEGEGPALARKGLAHLHRAAISPGNRFLFANDSGSDRIYVLRISNAKRCRP</sequence>
<evidence type="ECO:0000313" key="1">
    <source>
        <dbReference type="EMBL" id="MXV15898.1"/>
    </source>
</evidence>
<dbReference type="InterPro" id="IPR015943">
    <property type="entry name" value="WD40/YVTN_repeat-like_dom_sf"/>
</dbReference>
<dbReference type="InterPro" id="IPR019405">
    <property type="entry name" value="Lactonase_7-beta_prop"/>
</dbReference>
<organism evidence="1 2">
    <name type="scientific">Hufsiella ginkgonis</name>
    <dbReference type="NCBI Taxonomy" id="2695274"/>
    <lineage>
        <taxon>Bacteria</taxon>
        <taxon>Pseudomonadati</taxon>
        <taxon>Bacteroidota</taxon>
        <taxon>Sphingobacteriia</taxon>
        <taxon>Sphingobacteriales</taxon>
        <taxon>Sphingobacteriaceae</taxon>
        <taxon>Hufsiella</taxon>
    </lineage>
</organism>
<dbReference type="Gene3D" id="2.130.10.10">
    <property type="entry name" value="YVTN repeat-like/Quinoprotein amine dehydrogenase"/>
    <property type="match status" value="1"/>
</dbReference>
<protein>
    <submittedName>
        <fullName evidence="1">Beta-propeller fold lactonase family protein</fullName>
    </submittedName>
</protein>
<proteinExistence type="predicted"/>
<gene>
    <name evidence="1" type="ORF">GS398_11330</name>
</gene>
<reference evidence="1 2" key="1">
    <citation type="submission" date="2019-11" db="EMBL/GenBank/DDBJ databases">
        <title>Pedobacter sp. HMF7056 Genome sequencing and assembly.</title>
        <authorList>
            <person name="Kang H."/>
            <person name="Kim H."/>
            <person name="Joh K."/>
        </authorList>
    </citation>
    <scope>NUCLEOTIDE SEQUENCE [LARGE SCALE GENOMIC DNA]</scope>
    <source>
        <strain evidence="1 2">HMF7056</strain>
    </source>
</reference>
<dbReference type="RefSeq" id="WP_160906865.1">
    <property type="nucleotide sequence ID" value="NZ_WVHS01000002.1"/>
</dbReference>
<dbReference type="EMBL" id="WVHS01000002">
    <property type="protein sequence ID" value="MXV15898.1"/>
    <property type="molecule type" value="Genomic_DNA"/>
</dbReference>
<name>A0A7K1XYJ0_9SPHI</name>
<comment type="caution">
    <text evidence="1">The sequence shown here is derived from an EMBL/GenBank/DDBJ whole genome shotgun (WGS) entry which is preliminary data.</text>
</comment>
<accession>A0A7K1XYJ0</accession>
<evidence type="ECO:0000313" key="2">
    <source>
        <dbReference type="Proteomes" id="UP000451233"/>
    </source>
</evidence>
<dbReference type="Pfam" id="PF10282">
    <property type="entry name" value="Lactonase"/>
    <property type="match status" value="1"/>
</dbReference>
<dbReference type="AlphaFoldDB" id="A0A7K1XYJ0"/>
<dbReference type="Proteomes" id="UP000451233">
    <property type="component" value="Unassembled WGS sequence"/>
</dbReference>
<keyword evidence="2" id="KW-1185">Reference proteome</keyword>